<evidence type="ECO:0000313" key="5">
    <source>
        <dbReference type="Proteomes" id="UP000007110"/>
    </source>
</evidence>
<dbReference type="EnsemblMetazoa" id="XM_030984019">
    <property type="protein sequence ID" value="XP_030839879"/>
    <property type="gene ID" value="LOC115923441"/>
</dbReference>
<dbReference type="RefSeq" id="XP_030839879.1">
    <property type="nucleotide sequence ID" value="XM_030984019.1"/>
</dbReference>
<name>A0A7M7NSD8_STRPU</name>
<evidence type="ECO:0000256" key="3">
    <source>
        <dbReference type="ARBA" id="ARBA00022737"/>
    </source>
</evidence>
<dbReference type="KEGG" id="spu:115923441"/>
<dbReference type="OrthoDB" id="9802850at2759"/>
<comment type="similarity">
    <text evidence="1">Belongs to the PRAME family. LRRC14 subfamily.</text>
</comment>
<organism evidence="4 5">
    <name type="scientific">Strongylocentrotus purpuratus</name>
    <name type="common">Purple sea urchin</name>
    <dbReference type="NCBI Taxonomy" id="7668"/>
    <lineage>
        <taxon>Eukaryota</taxon>
        <taxon>Metazoa</taxon>
        <taxon>Echinodermata</taxon>
        <taxon>Eleutherozoa</taxon>
        <taxon>Echinozoa</taxon>
        <taxon>Echinoidea</taxon>
        <taxon>Euechinoidea</taxon>
        <taxon>Echinacea</taxon>
        <taxon>Camarodonta</taxon>
        <taxon>Echinidea</taxon>
        <taxon>Strongylocentrotidae</taxon>
        <taxon>Strongylocentrotus</taxon>
    </lineage>
</organism>
<evidence type="ECO:0000313" key="4">
    <source>
        <dbReference type="EnsemblMetazoa" id="XP_030839879"/>
    </source>
</evidence>
<evidence type="ECO:0000256" key="1">
    <source>
        <dbReference type="ARBA" id="ARBA00009552"/>
    </source>
</evidence>
<keyword evidence="3" id="KW-0677">Repeat</keyword>
<reference evidence="5" key="1">
    <citation type="submission" date="2015-02" db="EMBL/GenBank/DDBJ databases">
        <title>Genome sequencing for Strongylocentrotus purpuratus.</title>
        <authorList>
            <person name="Murali S."/>
            <person name="Liu Y."/>
            <person name="Vee V."/>
            <person name="English A."/>
            <person name="Wang M."/>
            <person name="Skinner E."/>
            <person name="Han Y."/>
            <person name="Muzny D.M."/>
            <person name="Worley K.C."/>
            <person name="Gibbs R.A."/>
        </authorList>
    </citation>
    <scope>NUCLEOTIDE SEQUENCE</scope>
</reference>
<sequence>MTTCLYFNQICSRDCYVNCSTVQFFFFLISISLPSIRGPNEQHDHPALAAAIAISEQKESRIQDIDITSLNLSDRTNNLFLNTLLKGRQAATKDIVKKHRSVASKEHRELRILMNSRVTGQEIKAFFKKSKQLQSANIHVRSKRLRIDQCGTDLVERVLDLIEKERTTELNLSYNSLRNEGLKRILDLIQQFPALTTLCLRYNTLNFTNEHGDSAVKELASTLRRLPHLRYLNLSANRITRKLAEILSPMEQSLSLLDATCCMLSKEDIEYLSGSHHTRGLQHLRLRDNYDFGRNWEAAERLIRNVANNLVELDLEHCNLSRIQGVAARLAVLAPRFKCLRSLEIQHNFLTARDQINVVVEFGKCPTMDVLRLSFPIKEEDVFLLEDDDEGRTDREWFENVCKKRKAEAQHHHPGGNTCKCKLLIVYVYQEDLVFHSAEDQFVFSI</sequence>
<dbReference type="PANTHER" id="PTHR14224:SF37">
    <property type="entry name" value="LEUCINE-RICH REPEAT-CONTAINING PROTEIN 14"/>
    <property type="match status" value="1"/>
</dbReference>
<dbReference type="Pfam" id="PF00560">
    <property type="entry name" value="LRR_1"/>
    <property type="match status" value="1"/>
</dbReference>
<proteinExistence type="inferred from homology"/>
<dbReference type="InParanoid" id="A0A7M7NSD8"/>
<evidence type="ECO:0000256" key="2">
    <source>
        <dbReference type="ARBA" id="ARBA00014228"/>
    </source>
</evidence>
<dbReference type="InterPro" id="IPR032675">
    <property type="entry name" value="LRR_dom_sf"/>
</dbReference>
<protein>
    <recommendedName>
        <fullName evidence="2">Leucine-rich repeat-containing protein 14</fullName>
    </recommendedName>
</protein>
<dbReference type="InterPro" id="IPR050694">
    <property type="entry name" value="LRRC14/PRAME"/>
</dbReference>
<keyword evidence="5" id="KW-1185">Reference proteome</keyword>
<dbReference type="AlphaFoldDB" id="A0A7M7NSD8"/>
<dbReference type="SUPFAM" id="SSF52047">
    <property type="entry name" value="RNI-like"/>
    <property type="match status" value="1"/>
</dbReference>
<dbReference type="Proteomes" id="UP000007110">
    <property type="component" value="Unassembled WGS sequence"/>
</dbReference>
<dbReference type="Gene3D" id="3.80.10.10">
    <property type="entry name" value="Ribonuclease Inhibitor"/>
    <property type="match status" value="1"/>
</dbReference>
<reference evidence="4" key="2">
    <citation type="submission" date="2021-01" db="UniProtKB">
        <authorList>
            <consortium name="EnsemblMetazoa"/>
        </authorList>
    </citation>
    <scope>IDENTIFICATION</scope>
</reference>
<dbReference type="PANTHER" id="PTHR14224">
    <property type="entry name" value="SIMILAR TO PREFERENTIALLY EXPRESSED ANTIGEN IN MELANOMA-LIKE 3"/>
    <property type="match status" value="1"/>
</dbReference>
<dbReference type="GeneID" id="115923441"/>
<accession>A0A7M7NSD8</accession>
<dbReference type="InterPro" id="IPR001611">
    <property type="entry name" value="Leu-rich_rpt"/>
</dbReference>
<dbReference type="OMA" id="ICSRDCY"/>